<name>A0A2V0QRP4_PSESF</name>
<dbReference type="EMBL" id="BGJZ01000320">
    <property type="protein sequence ID" value="GBH12895.1"/>
    <property type="molecule type" value="Genomic_DNA"/>
</dbReference>
<comment type="caution">
    <text evidence="1">The sequence shown here is derived from an EMBL/GenBank/DDBJ whole genome shotgun (WGS) entry which is preliminary data.</text>
</comment>
<evidence type="ECO:0000313" key="1">
    <source>
        <dbReference type="EMBL" id="GBH12895.1"/>
    </source>
</evidence>
<dbReference type="AlphaFoldDB" id="A0A2V0QRP4"/>
<reference evidence="1 2" key="1">
    <citation type="submission" date="2018-04" db="EMBL/GenBank/DDBJ databases">
        <title>Draft genome sequence of Pseudomonas syringae pv. actinidiae biovar 1 strains isolated from kiwifruit in Kagawa prefecture.</title>
        <authorList>
            <person name="Tabuchi M."/>
            <person name="Saito M."/>
            <person name="Fujiwara S."/>
            <person name="Sasa N."/>
            <person name="Akimitsu K."/>
            <person name="Gomi K."/>
            <person name="Konishi-Sugita S."/>
            <person name="Hamano K."/>
            <person name="Kataoka I."/>
        </authorList>
    </citation>
    <scope>NUCLEOTIDE SEQUENCE [LARGE SCALE GENOMIC DNA]</scope>
    <source>
        <strain evidence="1 2">MAFF212206</strain>
    </source>
</reference>
<proteinExistence type="predicted"/>
<gene>
    <name evidence="1" type="ORF">KPSA1_06370</name>
</gene>
<protein>
    <submittedName>
        <fullName evidence="1">Glucan phosphorylase</fullName>
    </submittedName>
</protein>
<dbReference type="Proteomes" id="UP000247480">
    <property type="component" value="Unassembled WGS sequence"/>
</dbReference>
<organism evidence="1 2">
    <name type="scientific">Pseudomonas syringae pv. actinidiae</name>
    <dbReference type="NCBI Taxonomy" id="103796"/>
    <lineage>
        <taxon>Bacteria</taxon>
        <taxon>Pseudomonadati</taxon>
        <taxon>Pseudomonadota</taxon>
        <taxon>Gammaproteobacteria</taxon>
        <taxon>Pseudomonadales</taxon>
        <taxon>Pseudomonadaceae</taxon>
        <taxon>Pseudomonas</taxon>
        <taxon>Pseudomonas syringae</taxon>
    </lineage>
</organism>
<sequence length="90" mass="10206">MEALVLFEPGLHFRMFVRGVVVDDQVQLKVLGRFPIDFLEEVQPLLMPVLALDRTDQLPLKVIERSEQGHGAMANVIVRLRADISTLEQP</sequence>
<evidence type="ECO:0000313" key="2">
    <source>
        <dbReference type="Proteomes" id="UP000247480"/>
    </source>
</evidence>
<accession>A0A2V0QRP4</accession>